<dbReference type="Pfam" id="PF17921">
    <property type="entry name" value="Integrase_H2C2"/>
    <property type="match status" value="1"/>
</dbReference>
<dbReference type="Pfam" id="PF05380">
    <property type="entry name" value="Peptidase_A17"/>
    <property type="match status" value="1"/>
</dbReference>
<dbReference type="InterPro" id="IPR012337">
    <property type="entry name" value="RNaseH-like_sf"/>
</dbReference>
<dbReference type="InterPro" id="IPR001584">
    <property type="entry name" value="Integrase_cat-core"/>
</dbReference>
<dbReference type="SUPFAM" id="SSF53098">
    <property type="entry name" value="Ribonuclease H-like"/>
    <property type="match status" value="1"/>
</dbReference>
<gene>
    <name evidence="3" type="ORF">AVEN_75282_1</name>
</gene>
<evidence type="ECO:0000259" key="2">
    <source>
        <dbReference type="PROSITE" id="PS50994"/>
    </source>
</evidence>
<feature type="coiled-coil region" evidence="1">
    <location>
        <begin position="57"/>
        <end position="109"/>
    </location>
</feature>
<organism evidence="3 4">
    <name type="scientific">Araneus ventricosus</name>
    <name type="common">Orbweaver spider</name>
    <name type="synonym">Epeira ventricosa</name>
    <dbReference type="NCBI Taxonomy" id="182803"/>
    <lineage>
        <taxon>Eukaryota</taxon>
        <taxon>Metazoa</taxon>
        <taxon>Ecdysozoa</taxon>
        <taxon>Arthropoda</taxon>
        <taxon>Chelicerata</taxon>
        <taxon>Arachnida</taxon>
        <taxon>Araneae</taxon>
        <taxon>Araneomorphae</taxon>
        <taxon>Entelegynae</taxon>
        <taxon>Araneoidea</taxon>
        <taxon>Araneidae</taxon>
        <taxon>Araneus</taxon>
    </lineage>
</organism>
<dbReference type="OrthoDB" id="6436171at2759"/>
<dbReference type="Proteomes" id="UP000499080">
    <property type="component" value="Unassembled WGS sequence"/>
</dbReference>
<protein>
    <recommendedName>
        <fullName evidence="2">Integrase catalytic domain-containing protein</fullName>
    </recommendedName>
</protein>
<comment type="caution">
    <text evidence="3">The sequence shown here is derived from an EMBL/GenBank/DDBJ whole genome shotgun (WGS) entry which is preliminary data.</text>
</comment>
<name>A0A4Y2NLB2_ARAVE</name>
<evidence type="ECO:0000313" key="3">
    <source>
        <dbReference type="EMBL" id="GBN38797.1"/>
    </source>
</evidence>
<dbReference type="Gene3D" id="3.30.70.270">
    <property type="match status" value="1"/>
</dbReference>
<dbReference type="PROSITE" id="PS50994">
    <property type="entry name" value="INTEGRASE"/>
    <property type="match status" value="1"/>
</dbReference>
<dbReference type="InterPro" id="IPR000477">
    <property type="entry name" value="RT_dom"/>
</dbReference>
<evidence type="ECO:0000256" key="1">
    <source>
        <dbReference type="SAM" id="Coils"/>
    </source>
</evidence>
<dbReference type="Pfam" id="PF18701">
    <property type="entry name" value="DUF5641"/>
    <property type="match status" value="1"/>
</dbReference>
<dbReference type="PANTHER" id="PTHR47331:SF5">
    <property type="entry name" value="RIBONUCLEASE H"/>
    <property type="match status" value="1"/>
</dbReference>
<proteinExistence type="predicted"/>
<keyword evidence="1" id="KW-0175">Coiled coil</keyword>
<dbReference type="InterPro" id="IPR008042">
    <property type="entry name" value="Retrotrans_Pao"/>
</dbReference>
<reference evidence="3 4" key="1">
    <citation type="journal article" date="2019" name="Sci. Rep.">
        <title>Orb-weaving spider Araneus ventricosus genome elucidates the spidroin gene catalogue.</title>
        <authorList>
            <person name="Kono N."/>
            <person name="Nakamura H."/>
            <person name="Ohtoshi R."/>
            <person name="Moran D.A.P."/>
            <person name="Shinohara A."/>
            <person name="Yoshida Y."/>
            <person name="Fujiwara M."/>
            <person name="Mori M."/>
            <person name="Tomita M."/>
            <person name="Arakawa K."/>
        </authorList>
    </citation>
    <scope>NUCLEOTIDE SEQUENCE [LARGE SCALE GENOMIC DNA]</scope>
</reference>
<dbReference type="InterPro" id="IPR036397">
    <property type="entry name" value="RNaseH_sf"/>
</dbReference>
<feature type="domain" description="Integrase catalytic" evidence="2">
    <location>
        <begin position="1443"/>
        <end position="1635"/>
    </location>
</feature>
<dbReference type="InterPro" id="IPR041588">
    <property type="entry name" value="Integrase_H2C2"/>
</dbReference>
<dbReference type="Gene3D" id="3.30.420.10">
    <property type="entry name" value="Ribonuclease H-like superfamily/Ribonuclease H"/>
    <property type="match status" value="1"/>
</dbReference>
<dbReference type="EMBL" id="BGPR01009242">
    <property type="protein sequence ID" value="GBN38797.1"/>
    <property type="molecule type" value="Genomic_DNA"/>
</dbReference>
<dbReference type="PANTHER" id="PTHR47331">
    <property type="entry name" value="PHD-TYPE DOMAIN-CONTAINING PROTEIN"/>
    <property type="match status" value="1"/>
</dbReference>
<dbReference type="Gene3D" id="3.10.10.10">
    <property type="entry name" value="HIV Type 1 Reverse Transcriptase, subunit A, domain 1"/>
    <property type="match status" value="1"/>
</dbReference>
<keyword evidence="4" id="KW-1185">Reference proteome</keyword>
<dbReference type="GO" id="GO:0003676">
    <property type="term" value="F:nucleic acid binding"/>
    <property type="evidence" value="ECO:0007669"/>
    <property type="project" value="InterPro"/>
</dbReference>
<sequence length="1750" mass="199279">MSVKLNLKKDELIAIAEEMGLTVPDRAKVVDLRALIESSDVYKNDIEFVRNLIDNILEEKRERLDGFEKEKLEKLEREKLEREKRECELELEKIRLAQFEKQLEIANATRDLANTSQATEIGEPGSLNDNLESLIKSVKTLTIPVPVRSESFNLFFHSLEKAFQNKSVPNELKAEILLNILGEKVNNLLAYVSQEDLCDYEKMKQLVLKEFEPTPQECLSNFKKAQRLPSETYVQFASRLCASFDYYCQLRKVTDFRSLCDLVVSDKIFETLDRELMTHIAVKQGESFFKPQQLGRECDVYLSSRGRSTKELINRNAVGEVKRVVGNKWPTSNWRADKNISKIFVSETKNINCVLCKRASHSLSTCSQFRRLSVWDRAEVVKRNNLCFRCFSSHKLNECRSVKNCFCLKPHHRMIHFPRENSGNPASNLKLDAPAFVPKQSEETAEANSQSQFVATGIEKGKPKNVLLSTIRALVKNKFSEWVEVRCLLDVGSQSCLCTRACAERLQLRMEKVNTVVSCVNDASMIVKNCVKTSVANRDKSFKRELLMLVVNKIIDFIPNKVINVDVDVSEFVSLADHSFNVPDKIDMLLGAEIFYELLRPGQIYAQNSQLLLQNTVFGYVVSGSVDQVVEDRVHCGLILDDDLNKTLKQFWEIESVDVECTGNTEASLCEDHFVRTHKRNKEGRYVVSMALNRDPSCLGNSKDMAVRQLNSLWKRLSRDSEYLSLYTDFLREYEDLGHLERVVESSEPPTQYYIPHHGVLRPDKLTTKLRVVFNASSPTTTGISLNDILMKGDVIEDVFQTISRFRRHKFAFTTDIQKMYRQILIDPDQQDLQRIVWKTGPNAEVSAYRLKTVTYGMSNAPFLAIRTLQQLAEDEKSRFPLASEVLLHDTYMDDIVSGAPDLETARRLQSQLRDALKSCGMTLHKWSSNSPELLNSSLSTDVEHSFSIDTDLSVKTLGISWKPFQDRFVFKVSISIKPSYTKREVLSVIARLYDPLGFLGPVLTRAKVLLQRLWQQRLDWDDVLPNPIADEWKEFVTTMKCIEKVKIIRFILTDTWLRVVLQGFADASEAAYGAVVYLQCFYQNNSAKVTILASKSRVAPIRVISIPRLELCACVLLTQLVQKIRSSLRLEISDIVLHTDSTIALAWLKTPANHLKTFIANRVSKVQRLTENCCWTHVPSHLNPADLVSRGLSPRDLPELKLWWNGPSFLERGELSSGPGPPLMNESEYSCELKNGLVPEMPMSSVCVSTNSDLSLLSDLLCMSNSYVKILRIFSYVLRFVNMKKSNVIVSGPLCASELDHAENRLIRMVQGEVFSAEIRDLQCQKGVLPNSKLKNLNPFLDSCGILRVGGRLGNSDLPYVSKYPAILPNKHKLTNQIIAYFHLKNLHIGASSLLHCVRERFWPLNGRSLCRKIVHECIACFKAKPVVTSQLMGNLPRDRVVPDYPFNCSGVDFCGPFMIRYRNQRKGVLHKMYICIFVCFVSKAVHIEIVSDLTSEAFIATLKRFFGRRGKCAKLYSDNGKTFVGANQEIKGLLKLVKEPDETLSGFLSAEGIEWKFIPPRAPSFGGLWEAAVKSAKYHLKRIVGRSNLTYEEFLTVCIQIEGILNSRPLCPLSSSADDLNALTPAHFLIGRSMNSIIEPNLTDLSEGVLKRWQRVTRLVQLIWNKWHRGYLSELQQRNKWQFQKKNVKVGDLVVLIEDNMPTFKWPLGRVTKLFSGNDTLIRVVKVKTQSGEYKRAISRVCLLPMPV</sequence>
<dbReference type="GO" id="GO:0015074">
    <property type="term" value="P:DNA integration"/>
    <property type="evidence" value="ECO:0007669"/>
    <property type="project" value="InterPro"/>
</dbReference>
<dbReference type="InterPro" id="IPR043502">
    <property type="entry name" value="DNA/RNA_pol_sf"/>
</dbReference>
<dbReference type="SUPFAM" id="SSF56672">
    <property type="entry name" value="DNA/RNA polymerases"/>
    <property type="match status" value="1"/>
</dbReference>
<dbReference type="GO" id="GO:0042575">
    <property type="term" value="C:DNA polymerase complex"/>
    <property type="evidence" value="ECO:0007669"/>
    <property type="project" value="UniProtKB-ARBA"/>
</dbReference>
<dbReference type="Pfam" id="PF00078">
    <property type="entry name" value="RVT_1"/>
    <property type="match status" value="1"/>
</dbReference>
<dbReference type="InterPro" id="IPR043128">
    <property type="entry name" value="Rev_trsase/Diguanyl_cyclase"/>
</dbReference>
<evidence type="ECO:0000313" key="4">
    <source>
        <dbReference type="Proteomes" id="UP000499080"/>
    </source>
</evidence>
<accession>A0A4Y2NLB2</accession>
<dbReference type="InterPro" id="IPR040676">
    <property type="entry name" value="DUF5641"/>
</dbReference>
<dbReference type="GO" id="GO:0071897">
    <property type="term" value="P:DNA biosynthetic process"/>
    <property type="evidence" value="ECO:0007669"/>
    <property type="project" value="UniProtKB-ARBA"/>
</dbReference>